<protein>
    <submittedName>
        <fullName evidence="2">Putative signal peptide protein</fullName>
    </submittedName>
</protein>
<dbReference type="EMBL" id="LN899821">
    <property type="protein sequence ID" value="CUV17154.1"/>
    <property type="molecule type" value="Genomic_DNA"/>
</dbReference>
<name>A0A0S4UZ93_RALSL</name>
<dbReference type="InterPro" id="IPR028968">
    <property type="entry name" value="Imm58"/>
</dbReference>
<organism evidence="2">
    <name type="scientific">Ralstonia solanacearum</name>
    <name type="common">Pseudomonas solanacearum</name>
    <dbReference type="NCBI Taxonomy" id="305"/>
    <lineage>
        <taxon>Bacteria</taxon>
        <taxon>Pseudomonadati</taxon>
        <taxon>Pseudomonadota</taxon>
        <taxon>Betaproteobacteria</taxon>
        <taxon>Burkholderiales</taxon>
        <taxon>Burkholderiaceae</taxon>
        <taxon>Ralstonia</taxon>
        <taxon>Ralstonia solanacearum species complex</taxon>
    </lineage>
</organism>
<reference evidence="2" key="1">
    <citation type="submission" date="2015-10" db="EMBL/GenBank/DDBJ databases">
        <authorList>
            <person name="Gilbert D.G."/>
        </authorList>
    </citation>
    <scope>NUCLEOTIDE SEQUENCE</scope>
    <source>
        <strain evidence="2">Phyl III-seqv23</strain>
    </source>
</reference>
<proteinExistence type="predicted"/>
<gene>
    <name evidence="1" type="ORF">PSS4_v1_260026</name>
    <name evidence="2" type="ORF">RUN1985_v1_90037</name>
</gene>
<evidence type="ECO:0000313" key="1">
    <source>
        <dbReference type="EMBL" id="CUV17154.1"/>
    </source>
</evidence>
<evidence type="ECO:0000313" key="2">
    <source>
        <dbReference type="EMBL" id="CUV27652.1"/>
    </source>
</evidence>
<sequence length="115" mass="12821">MTRAMKLVLAVLAVAIGLDLVLAYFWIDRSITVTYMKASEESSSQLTQSLERLLEQEWKGLSEVQLVEKLHRAAERDIDGAKRTIEKDGDVINFDGVCFKLVSGHVGRVGDCYSS</sequence>
<dbReference type="EMBL" id="LN899824">
    <property type="protein sequence ID" value="CUV27652.1"/>
    <property type="molecule type" value="Genomic_DNA"/>
</dbReference>
<dbReference type="AlphaFoldDB" id="A0A0S4UZ93"/>
<dbReference type="Pfam" id="PF15581">
    <property type="entry name" value="Imm58"/>
    <property type="match status" value="1"/>
</dbReference>
<accession>A0A0S4UZ93</accession>